<proteinExistence type="predicted"/>
<feature type="region of interest" description="Disordered" evidence="1">
    <location>
        <begin position="40"/>
        <end position="120"/>
    </location>
</feature>
<feature type="compositionally biased region" description="Polar residues" evidence="1">
    <location>
        <begin position="110"/>
        <end position="120"/>
    </location>
</feature>
<dbReference type="Proteomes" id="UP001266305">
    <property type="component" value="Unassembled WGS sequence"/>
</dbReference>
<feature type="compositionally biased region" description="Low complexity" evidence="1">
    <location>
        <begin position="89"/>
        <end position="100"/>
    </location>
</feature>
<name>A0ABQ9UZR5_SAGOE</name>
<gene>
    <name evidence="2" type="ORF">P7K49_019645</name>
</gene>
<evidence type="ECO:0000313" key="3">
    <source>
        <dbReference type="Proteomes" id="UP001266305"/>
    </source>
</evidence>
<organism evidence="2 3">
    <name type="scientific">Saguinus oedipus</name>
    <name type="common">Cotton-top tamarin</name>
    <name type="synonym">Oedipomidas oedipus</name>
    <dbReference type="NCBI Taxonomy" id="9490"/>
    <lineage>
        <taxon>Eukaryota</taxon>
        <taxon>Metazoa</taxon>
        <taxon>Chordata</taxon>
        <taxon>Craniata</taxon>
        <taxon>Vertebrata</taxon>
        <taxon>Euteleostomi</taxon>
        <taxon>Mammalia</taxon>
        <taxon>Eutheria</taxon>
        <taxon>Euarchontoglires</taxon>
        <taxon>Primates</taxon>
        <taxon>Haplorrhini</taxon>
        <taxon>Platyrrhini</taxon>
        <taxon>Cebidae</taxon>
        <taxon>Callitrichinae</taxon>
        <taxon>Saguinus</taxon>
    </lineage>
</organism>
<keyword evidence="3" id="KW-1185">Reference proteome</keyword>
<feature type="compositionally biased region" description="Low complexity" evidence="1">
    <location>
        <begin position="59"/>
        <end position="68"/>
    </location>
</feature>
<sequence length="120" mass="12665">MTSQGPPSPFPLAQWFGKVYEAQIPRLENLMVIAEEKGRPLASTKSSLQSSCQGHHEVSFPPSKSSDSPPSPQPPGEIPGLRKSERSQAVAAPAGAGKTAFTDEVHIHASSPQTPAVPTK</sequence>
<feature type="compositionally biased region" description="Polar residues" evidence="1">
    <location>
        <begin position="43"/>
        <end position="53"/>
    </location>
</feature>
<protein>
    <submittedName>
        <fullName evidence="2">Uncharacterized protein</fullName>
    </submittedName>
</protein>
<reference evidence="2 3" key="1">
    <citation type="submission" date="2023-05" db="EMBL/GenBank/DDBJ databases">
        <title>B98-5 Cell Line De Novo Hybrid Assembly: An Optical Mapping Approach.</title>
        <authorList>
            <person name="Kananen K."/>
            <person name="Auerbach J.A."/>
            <person name="Kautto E."/>
            <person name="Blachly J.S."/>
        </authorList>
    </citation>
    <scope>NUCLEOTIDE SEQUENCE [LARGE SCALE GENOMIC DNA]</scope>
    <source>
        <strain evidence="2">B95-8</strain>
        <tissue evidence="2">Cell line</tissue>
    </source>
</reference>
<evidence type="ECO:0000313" key="2">
    <source>
        <dbReference type="EMBL" id="KAK2101978.1"/>
    </source>
</evidence>
<evidence type="ECO:0000256" key="1">
    <source>
        <dbReference type="SAM" id="MobiDB-lite"/>
    </source>
</evidence>
<comment type="caution">
    <text evidence="2">The sequence shown here is derived from an EMBL/GenBank/DDBJ whole genome shotgun (WGS) entry which is preliminary data.</text>
</comment>
<dbReference type="EMBL" id="JASSZA010000009">
    <property type="protein sequence ID" value="KAK2101978.1"/>
    <property type="molecule type" value="Genomic_DNA"/>
</dbReference>
<accession>A0ABQ9UZR5</accession>